<dbReference type="Pfam" id="PF01323">
    <property type="entry name" value="DSBA"/>
    <property type="match status" value="1"/>
</dbReference>
<sequence length="207" mass="22711">MARVDYYLSVISPYCYFTGTRVAEVCAAHGAELVYKPLDIAALFQRTGGVALKDRHPARQAYRLQELERTSKKTGLPYHAKPMFFPANAAPASYALIAAQEAHRKDGTGDLARLSFSLLRACWAEQKDIADDAVIGECLEAAGFDRGLTFTGMLSGAETYARNLEQAVEASVFGAPFWVCDADEAGPQMFWGRDRLDDLDAYLGGRL</sequence>
<comment type="caution">
    <text evidence="4">The sequence shown here is derived from an EMBL/GenBank/DDBJ whole genome shotgun (WGS) entry which is preliminary data.</text>
</comment>
<dbReference type="GO" id="GO:0018845">
    <property type="term" value="F:2-hydroxychromene-2-carboxylate isomerase activity"/>
    <property type="evidence" value="ECO:0007669"/>
    <property type="project" value="UniProtKB-UniRule"/>
</dbReference>
<keyword evidence="1 4" id="KW-0413">Isomerase</keyword>
<feature type="domain" description="DSBA-like thioredoxin" evidence="3">
    <location>
        <begin position="4"/>
        <end position="203"/>
    </location>
</feature>
<name>A0A940MJH7_9RHOB</name>
<dbReference type="GO" id="GO:1901170">
    <property type="term" value="P:naphthalene catabolic process"/>
    <property type="evidence" value="ECO:0007669"/>
    <property type="project" value="InterPro"/>
</dbReference>
<dbReference type="CDD" id="cd03022">
    <property type="entry name" value="DsbA_HCCA_Iso"/>
    <property type="match status" value="1"/>
</dbReference>
<dbReference type="SUPFAM" id="SSF52833">
    <property type="entry name" value="Thioredoxin-like"/>
    <property type="match status" value="1"/>
</dbReference>
<dbReference type="PIRSF" id="PIRSF006386">
    <property type="entry name" value="HCCAis_GSTk"/>
    <property type="match status" value="1"/>
</dbReference>
<evidence type="ECO:0000313" key="5">
    <source>
        <dbReference type="Proteomes" id="UP000675940"/>
    </source>
</evidence>
<dbReference type="InterPro" id="IPR051924">
    <property type="entry name" value="GST_Kappa/NadH"/>
</dbReference>
<keyword evidence="5" id="KW-1185">Reference proteome</keyword>
<dbReference type="EMBL" id="JAGISH010000004">
    <property type="protein sequence ID" value="MBP0482651.1"/>
    <property type="molecule type" value="Genomic_DNA"/>
</dbReference>
<dbReference type="PANTHER" id="PTHR42943">
    <property type="entry name" value="GLUTATHIONE S-TRANSFERASE KAPPA"/>
    <property type="match status" value="1"/>
</dbReference>
<proteinExistence type="inferred from homology"/>
<accession>A0A940MJH7</accession>
<gene>
    <name evidence="4" type="ORF">J5474_09135</name>
</gene>
<dbReference type="GO" id="GO:0006749">
    <property type="term" value="P:glutathione metabolic process"/>
    <property type="evidence" value="ECO:0007669"/>
    <property type="project" value="TreeGrafter"/>
</dbReference>
<evidence type="ECO:0000256" key="1">
    <source>
        <dbReference type="PIRNR" id="PIRNR006386"/>
    </source>
</evidence>
<dbReference type="PANTHER" id="PTHR42943:SF13">
    <property type="entry name" value="GLUTATHIONE S-TRANSFERASE KAPPA-RELATED"/>
    <property type="match status" value="1"/>
</dbReference>
<reference evidence="4" key="1">
    <citation type="submission" date="2021-03" db="EMBL/GenBank/DDBJ databases">
        <title>Sagittula salina sp. nov. strain M10.9X isolated from the marine waste.</title>
        <authorList>
            <person name="Satari L."/>
            <person name="Molina-Menor E."/>
            <person name="Vidal-Verdu A."/>
            <person name="Pascual J."/>
            <person name="Pereto J."/>
            <person name="Porcar M."/>
        </authorList>
    </citation>
    <scope>NUCLEOTIDE SEQUENCE</scope>
    <source>
        <strain evidence="4">M10.9X</strain>
    </source>
</reference>
<dbReference type="GO" id="GO:0004602">
    <property type="term" value="F:glutathione peroxidase activity"/>
    <property type="evidence" value="ECO:0007669"/>
    <property type="project" value="TreeGrafter"/>
</dbReference>
<comment type="catalytic activity">
    <reaction evidence="1">
        <text>2-hydroxychromene-2-carboxylate = (3E)-4-(2-hydroxyphenyl)-2-oxobut-3-enoate</text>
        <dbReference type="Rhea" id="RHEA:27401"/>
        <dbReference type="ChEBI" id="CHEBI:59350"/>
        <dbReference type="ChEBI" id="CHEBI:59353"/>
        <dbReference type="EC" id="5.99.1.4"/>
    </reaction>
</comment>
<dbReference type="InterPro" id="IPR014440">
    <property type="entry name" value="HCCAis_GSTk"/>
</dbReference>
<dbReference type="Proteomes" id="UP000675940">
    <property type="component" value="Unassembled WGS sequence"/>
</dbReference>
<dbReference type="Gene3D" id="3.40.30.10">
    <property type="entry name" value="Glutaredoxin"/>
    <property type="match status" value="1"/>
</dbReference>
<dbReference type="AlphaFoldDB" id="A0A940MJH7"/>
<evidence type="ECO:0000313" key="4">
    <source>
        <dbReference type="EMBL" id="MBP0482651.1"/>
    </source>
</evidence>
<evidence type="ECO:0000259" key="3">
    <source>
        <dbReference type="Pfam" id="PF01323"/>
    </source>
</evidence>
<organism evidence="4 5">
    <name type="scientific">Sagittula salina</name>
    <dbReference type="NCBI Taxonomy" id="2820268"/>
    <lineage>
        <taxon>Bacteria</taxon>
        <taxon>Pseudomonadati</taxon>
        <taxon>Pseudomonadota</taxon>
        <taxon>Alphaproteobacteria</taxon>
        <taxon>Rhodobacterales</taxon>
        <taxon>Roseobacteraceae</taxon>
        <taxon>Sagittula</taxon>
    </lineage>
</organism>
<dbReference type="RefSeq" id="WP_209360596.1">
    <property type="nucleotide sequence ID" value="NZ_JAGISH010000004.1"/>
</dbReference>
<evidence type="ECO:0000256" key="2">
    <source>
        <dbReference type="PIRSR" id="PIRSR006386-1"/>
    </source>
</evidence>
<feature type="active site" description="Nucleophile" evidence="2">
    <location>
        <position position="12"/>
    </location>
</feature>
<dbReference type="InterPro" id="IPR044087">
    <property type="entry name" value="NahD-like"/>
</dbReference>
<dbReference type="EC" id="5.99.1.4" evidence="1"/>
<comment type="similarity">
    <text evidence="1">Belongs to the GST superfamily. NadH family.</text>
</comment>
<protein>
    <recommendedName>
        <fullName evidence="1">2-hydroxychromene-2-carboxylate isomerase</fullName>
        <ecNumber evidence="1">5.99.1.4</ecNumber>
    </recommendedName>
</protein>
<dbReference type="GO" id="GO:0004364">
    <property type="term" value="F:glutathione transferase activity"/>
    <property type="evidence" value="ECO:0007669"/>
    <property type="project" value="TreeGrafter"/>
</dbReference>
<dbReference type="InterPro" id="IPR001853">
    <property type="entry name" value="DSBA-like_thioredoxin_dom"/>
</dbReference>
<dbReference type="InterPro" id="IPR036249">
    <property type="entry name" value="Thioredoxin-like_sf"/>
</dbReference>